<dbReference type="HOGENOM" id="CLU_2250606_0_0_1"/>
<dbReference type="RefSeq" id="XP_001885330.1">
    <property type="nucleotide sequence ID" value="XM_001885295.1"/>
</dbReference>
<feature type="transmembrane region" description="Helical" evidence="1">
    <location>
        <begin position="52"/>
        <end position="73"/>
    </location>
</feature>
<protein>
    <submittedName>
        <fullName evidence="2">Predicted protein</fullName>
    </submittedName>
</protein>
<keyword evidence="3" id="KW-1185">Reference proteome</keyword>
<dbReference type="EMBL" id="DS547120">
    <property type="protein sequence ID" value="EDR04075.1"/>
    <property type="molecule type" value="Genomic_DNA"/>
</dbReference>
<name>B0DN31_LACBS</name>
<dbReference type="KEGG" id="lbc:LACBIDRAFT_306306"/>
<dbReference type="AlphaFoldDB" id="B0DN31"/>
<gene>
    <name evidence="2" type="ORF">LACBIDRAFT_306306</name>
</gene>
<dbReference type="InParanoid" id="B0DN31"/>
<dbReference type="Proteomes" id="UP000001194">
    <property type="component" value="Unassembled WGS sequence"/>
</dbReference>
<sequence>MLRARSADEIAPSPPRATLSMGRLLPLLPSLHGPLLPLPTPPSLPPPFFSPFLPFTLLSGSFFLSFLLLYLYFLSDTLLNICSQYTKPPRHSLHTSKIQYVPMK</sequence>
<keyword evidence="1" id="KW-0472">Membrane</keyword>
<reference evidence="2 3" key="1">
    <citation type="journal article" date="2008" name="Nature">
        <title>The genome of Laccaria bicolor provides insights into mycorrhizal symbiosis.</title>
        <authorList>
            <person name="Martin F."/>
            <person name="Aerts A."/>
            <person name="Ahren D."/>
            <person name="Brun A."/>
            <person name="Danchin E.G.J."/>
            <person name="Duchaussoy F."/>
            <person name="Gibon J."/>
            <person name="Kohler A."/>
            <person name="Lindquist E."/>
            <person name="Pereda V."/>
            <person name="Salamov A."/>
            <person name="Shapiro H.J."/>
            <person name="Wuyts J."/>
            <person name="Blaudez D."/>
            <person name="Buee M."/>
            <person name="Brokstein P."/>
            <person name="Canbaeck B."/>
            <person name="Cohen D."/>
            <person name="Courty P.E."/>
            <person name="Coutinho P.M."/>
            <person name="Delaruelle C."/>
            <person name="Detter J.C."/>
            <person name="Deveau A."/>
            <person name="DiFazio S."/>
            <person name="Duplessis S."/>
            <person name="Fraissinet-Tachet L."/>
            <person name="Lucic E."/>
            <person name="Frey-Klett P."/>
            <person name="Fourrey C."/>
            <person name="Feussner I."/>
            <person name="Gay G."/>
            <person name="Grimwood J."/>
            <person name="Hoegger P.J."/>
            <person name="Jain P."/>
            <person name="Kilaru S."/>
            <person name="Labbe J."/>
            <person name="Lin Y.C."/>
            <person name="Legue V."/>
            <person name="Le Tacon F."/>
            <person name="Marmeisse R."/>
            <person name="Melayah D."/>
            <person name="Montanini B."/>
            <person name="Muratet M."/>
            <person name="Nehls U."/>
            <person name="Niculita-Hirzel H."/>
            <person name="Oudot-Le Secq M.P."/>
            <person name="Peter M."/>
            <person name="Quesneville H."/>
            <person name="Rajashekar B."/>
            <person name="Reich M."/>
            <person name="Rouhier N."/>
            <person name="Schmutz J."/>
            <person name="Yin T."/>
            <person name="Chalot M."/>
            <person name="Henrissat B."/>
            <person name="Kuees U."/>
            <person name="Lucas S."/>
            <person name="Van de Peer Y."/>
            <person name="Podila G.K."/>
            <person name="Polle A."/>
            <person name="Pukkila P.J."/>
            <person name="Richardson P.M."/>
            <person name="Rouze P."/>
            <person name="Sanders I.R."/>
            <person name="Stajich J.E."/>
            <person name="Tunlid A."/>
            <person name="Tuskan G."/>
            <person name="Grigoriev I.V."/>
        </authorList>
    </citation>
    <scope>NUCLEOTIDE SEQUENCE [LARGE SCALE GENOMIC DNA]</scope>
    <source>
        <strain evidence="3">S238N-H82 / ATCC MYA-4686</strain>
    </source>
</reference>
<keyword evidence="1" id="KW-0812">Transmembrane</keyword>
<proteinExistence type="predicted"/>
<evidence type="ECO:0000256" key="1">
    <source>
        <dbReference type="SAM" id="Phobius"/>
    </source>
</evidence>
<dbReference type="GeneID" id="6080870"/>
<keyword evidence="1" id="KW-1133">Transmembrane helix</keyword>
<evidence type="ECO:0000313" key="3">
    <source>
        <dbReference type="Proteomes" id="UP000001194"/>
    </source>
</evidence>
<accession>B0DN31</accession>
<organism evidence="3">
    <name type="scientific">Laccaria bicolor (strain S238N-H82 / ATCC MYA-4686)</name>
    <name type="common">Bicoloured deceiver</name>
    <name type="synonym">Laccaria laccata var. bicolor</name>
    <dbReference type="NCBI Taxonomy" id="486041"/>
    <lineage>
        <taxon>Eukaryota</taxon>
        <taxon>Fungi</taxon>
        <taxon>Dikarya</taxon>
        <taxon>Basidiomycota</taxon>
        <taxon>Agaricomycotina</taxon>
        <taxon>Agaricomycetes</taxon>
        <taxon>Agaricomycetidae</taxon>
        <taxon>Agaricales</taxon>
        <taxon>Agaricineae</taxon>
        <taxon>Hydnangiaceae</taxon>
        <taxon>Laccaria</taxon>
    </lineage>
</organism>
<evidence type="ECO:0000313" key="2">
    <source>
        <dbReference type="EMBL" id="EDR04075.1"/>
    </source>
</evidence>